<evidence type="ECO:0000313" key="2">
    <source>
        <dbReference type="Proteomes" id="UP000006729"/>
    </source>
</evidence>
<accession>A0A3N7FDP7</accession>
<gene>
    <name evidence="1" type="ORF">POPTR_008G096600</name>
</gene>
<protein>
    <submittedName>
        <fullName evidence="1">Uncharacterized protein</fullName>
    </submittedName>
</protein>
<name>A0A3N7FDP7_POPTR</name>
<dbReference type="AlphaFoldDB" id="A0A3N7FDP7"/>
<sequence>MRLKRSFNFIAKPVVSIHEVDMLHRLSSVLTQRQMQETHCLFHERHANAICLLPMYSSNQ</sequence>
<proteinExistence type="predicted"/>
<dbReference type="Proteomes" id="UP000006729">
    <property type="component" value="Chromosome 8"/>
</dbReference>
<dbReference type="EMBL" id="CM009297">
    <property type="protein sequence ID" value="RQO94466.1"/>
    <property type="molecule type" value="Genomic_DNA"/>
</dbReference>
<dbReference type="InParanoid" id="A0A3N7FDP7"/>
<organism evidence="1 2">
    <name type="scientific">Populus trichocarpa</name>
    <name type="common">Western balsam poplar</name>
    <name type="synonym">Populus balsamifera subsp. trichocarpa</name>
    <dbReference type="NCBI Taxonomy" id="3694"/>
    <lineage>
        <taxon>Eukaryota</taxon>
        <taxon>Viridiplantae</taxon>
        <taxon>Streptophyta</taxon>
        <taxon>Embryophyta</taxon>
        <taxon>Tracheophyta</taxon>
        <taxon>Spermatophyta</taxon>
        <taxon>Magnoliopsida</taxon>
        <taxon>eudicotyledons</taxon>
        <taxon>Gunneridae</taxon>
        <taxon>Pentapetalae</taxon>
        <taxon>rosids</taxon>
        <taxon>fabids</taxon>
        <taxon>Malpighiales</taxon>
        <taxon>Salicaceae</taxon>
        <taxon>Saliceae</taxon>
        <taxon>Populus</taxon>
    </lineage>
</organism>
<keyword evidence="2" id="KW-1185">Reference proteome</keyword>
<reference evidence="1 2" key="1">
    <citation type="journal article" date="2006" name="Science">
        <title>The genome of black cottonwood, Populus trichocarpa (Torr. &amp; Gray).</title>
        <authorList>
            <person name="Tuskan G.A."/>
            <person name="Difazio S."/>
            <person name="Jansson S."/>
            <person name="Bohlmann J."/>
            <person name="Grigoriev I."/>
            <person name="Hellsten U."/>
            <person name="Putnam N."/>
            <person name="Ralph S."/>
            <person name="Rombauts S."/>
            <person name="Salamov A."/>
            <person name="Schein J."/>
            <person name="Sterck L."/>
            <person name="Aerts A."/>
            <person name="Bhalerao R.R."/>
            <person name="Bhalerao R.P."/>
            <person name="Blaudez D."/>
            <person name="Boerjan W."/>
            <person name="Brun A."/>
            <person name="Brunner A."/>
            <person name="Busov V."/>
            <person name="Campbell M."/>
            <person name="Carlson J."/>
            <person name="Chalot M."/>
            <person name="Chapman J."/>
            <person name="Chen G.L."/>
            <person name="Cooper D."/>
            <person name="Coutinho P.M."/>
            <person name="Couturier J."/>
            <person name="Covert S."/>
            <person name="Cronk Q."/>
            <person name="Cunningham R."/>
            <person name="Davis J."/>
            <person name="Degroeve S."/>
            <person name="Dejardin A."/>
            <person name="Depamphilis C."/>
            <person name="Detter J."/>
            <person name="Dirks B."/>
            <person name="Dubchak I."/>
            <person name="Duplessis S."/>
            <person name="Ehlting J."/>
            <person name="Ellis B."/>
            <person name="Gendler K."/>
            <person name="Goodstein D."/>
            <person name="Gribskov M."/>
            <person name="Grimwood J."/>
            <person name="Groover A."/>
            <person name="Gunter L."/>
            <person name="Hamberger B."/>
            <person name="Heinze B."/>
            <person name="Helariutta Y."/>
            <person name="Henrissat B."/>
            <person name="Holligan D."/>
            <person name="Holt R."/>
            <person name="Huang W."/>
            <person name="Islam-Faridi N."/>
            <person name="Jones S."/>
            <person name="Jones-Rhoades M."/>
            <person name="Jorgensen R."/>
            <person name="Joshi C."/>
            <person name="Kangasjarvi J."/>
            <person name="Karlsson J."/>
            <person name="Kelleher C."/>
            <person name="Kirkpatrick R."/>
            <person name="Kirst M."/>
            <person name="Kohler A."/>
            <person name="Kalluri U."/>
            <person name="Larimer F."/>
            <person name="Leebens-Mack J."/>
            <person name="Leple J.C."/>
            <person name="Locascio P."/>
            <person name="Lou Y."/>
            <person name="Lucas S."/>
            <person name="Martin F."/>
            <person name="Montanini B."/>
            <person name="Napoli C."/>
            <person name="Nelson D.R."/>
            <person name="Nelson C."/>
            <person name="Nieminen K."/>
            <person name="Nilsson O."/>
            <person name="Pereda V."/>
            <person name="Peter G."/>
            <person name="Philippe R."/>
            <person name="Pilate G."/>
            <person name="Poliakov A."/>
            <person name="Razumovskaya J."/>
            <person name="Richardson P."/>
            <person name="Rinaldi C."/>
            <person name="Ritland K."/>
            <person name="Rouze P."/>
            <person name="Ryaboy D."/>
            <person name="Schmutz J."/>
            <person name="Schrader J."/>
            <person name="Segerman B."/>
            <person name="Shin H."/>
            <person name="Siddiqui A."/>
            <person name="Sterky F."/>
            <person name="Terry A."/>
            <person name="Tsai C.J."/>
            <person name="Uberbacher E."/>
            <person name="Unneberg P."/>
            <person name="Vahala J."/>
            <person name="Wall K."/>
            <person name="Wessler S."/>
            <person name="Yang G."/>
            <person name="Yin T."/>
            <person name="Douglas C."/>
            <person name="Marra M."/>
            <person name="Sandberg G."/>
            <person name="Van de Peer Y."/>
            <person name="Rokhsar D."/>
        </authorList>
    </citation>
    <scope>NUCLEOTIDE SEQUENCE [LARGE SCALE GENOMIC DNA]</scope>
    <source>
        <strain evidence="2">cv. Nisqually</strain>
    </source>
</reference>
<evidence type="ECO:0000313" key="1">
    <source>
        <dbReference type="EMBL" id="RQO94466.1"/>
    </source>
</evidence>